<keyword evidence="2" id="KW-0520">NAD</keyword>
<gene>
    <name evidence="4" type="ORF">AR1Y2_1013</name>
</gene>
<evidence type="ECO:0000256" key="1">
    <source>
        <dbReference type="ARBA" id="ARBA00023002"/>
    </source>
</evidence>
<organism evidence="4 5">
    <name type="scientific">Anaerostipes rhamnosivorans</name>
    <dbReference type="NCBI Taxonomy" id="1229621"/>
    <lineage>
        <taxon>Bacteria</taxon>
        <taxon>Bacillati</taxon>
        <taxon>Bacillota</taxon>
        <taxon>Clostridia</taxon>
        <taxon>Lachnospirales</taxon>
        <taxon>Lachnospiraceae</taxon>
        <taxon>Anaerostipes</taxon>
    </lineage>
</organism>
<evidence type="ECO:0000313" key="5">
    <source>
        <dbReference type="Proteomes" id="UP000298653"/>
    </source>
</evidence>
<dbReference type="Gene3D" id="3.40.50.720">
    <property type="entry name" value="NAD(P)-binding Rossmann-like Domain"/>
    <property type="match status" value="2"/>
</dbReference>
<dbReference type="Proteomes" id="UP000298653">
    <property type="component" value="Chromosome"/>
</dbReference>
<dbReference type="InterPro" id="IPR036291">
    <property type="entry name" value="NAD(P)-bd_dom_sf"/>
</dbReference>
<keyword evidence="5" id="KW-1185">Reference proteome</keyword>
<dbReference type="GO" id="GO:0051287">
    <property type="term" value="F:NAD binding"/>
    <property type="evidence" value="ECO:0007669"/>
    <property type="project" value="InterPro"/>
</dbReference>
<evidence type="ECO:0000256" key="2">
    <source>
        <dbReference type="ARBA" id="ARBA00023027"/>
    </source>
</evidence>
<evidence type="ECO:0000259" key="3">
    <source>
        <dbReference type="Pfam" id="PF02826"/>
    </source>
</evidence>
<dbReference type="SUPFAM" id="SSF51735">
    <property type="entry name" value="NAD(P)-binding Rossmann-fold domains"/>
    <property type="match status" value="1"/>
</dbReference>
<dbReference type="PANTHER" id="PTHR43333">
    <property type="entry name" value="2-HACID_DH_C DOMAIN-CONTAINING PROTEIN"/>
    <property type="match status" value="1"/>
</dbReference>
<dbReference type="PANTHER" id="PTHR43333:SF1">
    <property type="entry name" value="D-ISOMER SPECIFIC 2-HYDROXYACID DEHYDROGENASE NAD-BINDING DOMAIN-CONTAINING PROTEIN"/>
    <property type="match status" value="1"/>
</dbReference>
<dbReference type="OrthoDB" id="9805416at2"/>
<dbReference type="GO" id="GO:0004617">
    <property type="term" value="F:phosphoglycerate dehydrogenase activity"/>
    <property type="evidence" value="ECO:0007669"/>
    <property type="project" value="UniProtKB-EC"/>
</dbReference>
<accession>A0A4P8ID45</accession>
<dbReference type="SUPFAM" id="SSF52283">
    <property type="entry name" value="Formate/glycerate dehydrogenase catalytic domain-like"/>
    <property type="match status" value="1"/>
</dbReference>
<proteinExistence type="predicted"/>
<evidence type="ECO:0000313" key="4">
    <source>
        <dbReference type="EMBL" id="QCP34467.1"/>
    </source>
</evidence>
<dbReference type="InterPro" id="IPR006140">
    <property type="entry name" value="D-isomer_DH_NAD-bd"/>
</dbReference>
<dbReference type="CDD" id="cd05300">
    <property type="entry name" value="2-Hacid_dh_1"/>
    <property type="match status" value="1"/>
</dbReference>
<dbReference type="AlphaFoldDB" id="A0A4P8ID45"/>
<dbReference type="EC" id="1.1.1.95" evidence="4"/>
<dbReference type="Pfam" id="PF02826">
    <property type="entry name" value="2-Hacid_dh_C"/>
    <property type="match status" value="1"/>
</dbReference>
<name>A0A4P8ID45_9FIRM</name>
<dbReference type="RefSeq" id="WP_137328001.1">
    <property type="nucleotide sequence ID" value="NZ_CP040058.1"/>
</dbReference>
<dbReference type="EMBL" id="CP040058">
    <property type="protein sequence ID" value="QCP34467.1"/>
    <property type="molecule type" value="Genomic_DNA"/>
</dbReference>
<sequence>MRKKILTVVPMSDTYKEKLEGIAKDCDITYSSYEDVNREMVQEANIIIGNVPAWMIGMSGRLELLQLNSSGTDAYMGVNILNRKTILTSATGAYGKAVGEHMFAMLLSIQKKLHVYRDNQNRCDWSDEGQVLSLTGNKVLIAGVGNIGLSFARMMKAFDSHIIGIKRRIGECPEGVDELHTMEELDDLLPKADVVLSILPNTPATRNVFGRQQFKKMKKSAIFMNAGRGNAVNTEDLCNALIAGDIYAAGLEVTDPEPLPQEHRLWNIKNAVITPHVSGDFHLPQTLDFIADIAVENVRRYLNGEELCHVVDFQTGYCK</sequence>
<reference evidence="4 5" key="1">
    <citation type="submission" date="2019-05" db="EMBL/GenBank/DDBJ databases">
        <title>Complete genome sequencing of Anaerostipes rhamnosivorans.</title>
        <authorList>
            <person name="Bui T.P.N."/>
            <person name="de Vos W.M."/>
        </authorList>
    </citation>
    <scope>NUCLEOTIDE SEQUENCE [LARGE SCALE GENOMIC DNA]</scope>
    <source>
        <strain evidence="4 5">1y2</strain>
    </source>
</reference>
<feature type="domain" description="D-isomer specific 2-hydroxyacid dehydrogenase NAD-binding" evidence="3">
    <location>
        <begin position="103"/>
        <end position="278"/>
    </location>
</feature>
<keyword evidence="1 4" id="KW-0560">Oxidoreductase</keyword>
<protein>
    <submittedName>
        <fullName evidence="4">D-3-phosphoglycerate dehydrogenase</fullName>
        <ecNumber evidence="4">1.1.1.95</ecNumber>
    </submittedName>
</protein>
<dbReference type="KEGG" id="arf:AR1Y2_1013"/>